<evidence type="ECO:0000313" key="9">
    <source>
        <dbReference type="Proteomes" id="UP001549320"/>
    </source>
</evidence>
<dbReference type="CDD" id="cd03224">
    <property type="entry name" value="ABC_TM1139_LivF_branched"/>
    <property type="match status" value="1"/>
</dbReference>
<dbReference type="InterPro" id="IPR052156">
    <property type="entry name" value="BCAA_Transport_ATP-bd_LivF"/>
</dbReference>
<dbReference type="InterPro" id="IPR003593">
    <property type="entry name" value="AAA+_ATPase"/>
</dbReference>
<dbReference type="InterPro" id="IPR027417">
    <property type="entry name" value="P-loop_NTPase"/>
</dbReference>
<dbReference type="PANTHER" id="PTHR43820:SF4">
    <property type="entry name" value="HIGH-AFFINITY BRANCHED-CHAIN AMINO ACID TRANSPORT ATP-BINDING PROTEIN LIVF"/>
    <property type="match status" value="1"/>
</dbReference>
<keyword evidence="3" id="KW-0472">Membrane</keyword>
<keyword evidence="4" id="KW-0547">Nucleotide-binding</keyword>
<keyword evidence="2" id="KW-0813">Transport</keyword>
<dbReference type="PROSITE" id="PS50893">
    <property type="entry name" value="ABC_TRANSPORTER_2"/>
    <property type="match status" value="1"/>
</dbReference>
<feature type="domain" description="ABC transporter" evidence="7">
    <location>
        <begin position="4"/>
        <end position="236"/>
    </location>
</feature>
<reference evidence="8 9" key="1">
    <citation type="submission" date="2024-06" db="EMBL/GenBank/DDBJ databases">
        <title>Sorghum-associated microbial communities from plants grown in Nebraska, USA.</title>
        <authorList>
            <person name="Schachtman D."/>
        </authorList>
    </citation>
    <scope>NUCLEOTIDE SEQUENCE [LARGE SCALE GENOMIC DNA]</scope>
    <source>
        <strain evidence="8 9">2709</strain>
    </source>
</reference>
<protein>
    <submittedName>
        <fullName evidence="8">Branched-chain amino acid transport system ATP-binding protein</fullName>
    </submittedName>
</protein>
<dbReference type="EMBL" id="JBEPSH010000001">
    <property type="protein sequence ID" value="MET4575018.1"/>
    <property type="molecule type" value="Genomic_DNA"/>
</dbReference>
<dbReference type="Proteomes" id="UP001549320">
    <property type="component" value="Unassembled WGS sequence"/>
</dbReference>
<evidence type="ECO:0000256" key="3">
    <source>
        <dbReference type="ARBA" id="ARBA00022475"/>
    </source>
</evidence>
<keyword evidence="3" id="KW-1003">Cell membrane</keyword>
<comment type="similarity">
    <text evidence="1">Belongs to the ABC transporter superfamily.</text>
</comment>
<evidence type="ECO:0000259" key="7">
    <source>
        <dbReference type="PROSITE" id="PS50893"/>
    </source>
</evidence>
<organism evidence="8 9">
    <name type="scientific">Ottowia thiooxydans</name>
    <dbReference type="NCBI Taxonomy" id="219182"/>
    <lineage>
        <taxon>Bacteria</taxon>
        <taxon>Pseudomonadati</taxon>
        <taxon>Pseudomonadota</taxon>
        <taxon>Betaproteobacteria</taxon>
        <taxon>Burkholderiales</taxon>
        <taxon>Comamonadaceae</taxon>
        <taxon>Ottowia</taxon>
    </lineage>
</organism>
<sequence length="236" mass="25451">MSLLEVRELDVAYDGVPALRGVGLTVSEGEVVTVLGANGAGKSTLLKAIVGLVPSQRGQLRFNGKDLRGSSPPRCLDLGITLCPEGRRLFPEMTVLENIRMGAYSSRDRAAFKQRLEQMYEMFPKLADRTEQTASSLSGGEQQMVAIARALMSKPKLLLLDEPTLGLAPKMIHEVARLVKLINAEGIAVVLVEQNARLALRISDRGVVLENGEVSLRGTSAELLGNEAVQKIYLGG</sequence>
<proteinExistence type="inferred from homology"/>
<name>A0ABV2Q1W2_9BURK</name>
<gene>
    <name evidence="8" type="ORF">ABIE13_000115</name>
</gene>
<evidence type="ECO:0000256" key="1">
    <source>
        <dbReference type="ARBA" id="ARBA00005417"/>
    </source>
</evidence>
<accession>A0ABV2Q1W2</accession>
<keyword evidence="6" id="KW-0029">Amino-acid transport</keyword>
<comment type="caution">
    <text evidence="8">The sequence shown here is derived from an EMBL/GenBank/DDBJ whole genome shotgun (WGS) entry which is preliminary data.</text>
</comment>
<evidence type="ECO:0000256" key="6">
    <source>
        <dbReference type="ARBA" id="ARBA00022970"/>
    </source>
</evidence>
<keyword evidence="9" id="KW-1185">Reference proteome</keyword>
<evidence type="ECO:0000256" key="2">
    <source>
        <dbReference type="ARBA" id="ARBA00022448"/>
    </source>
</evidence>
<dbReference type="Gene3D" id="3.40.50.300">
    <property type="entry name" value="P-loop containing nucleotide triphosphate hydrolases"/>
    <property type="match status" value="1"/>
</dbReference>
<dbReference type="PROSITE" id="PS00211">
    <property type="entry name" value="ABC_TRANSPORTER_1"/>
    <property type="match status" value="1"/>
</dbReference>
<dbReference type="Pfam" id="PF00005">
    <property type="entry name" value="ABC_tran"/>
    <property type="match status" value="1"/>
</dbReference>
<keyword evidence="5 8" id="KW-0067">ATP-binding</keyword>
<evidence type="ECO:0000256" key="5">
    <source>
        <dbReference type="ARBA" id="ARBA00022840"/>
    </source>
</evidence>
<dbReference type="RefSeq" id="WP_354440234.1">
    <property type="nucleotide sequence ID" value="NZ_JBEPSH010000001.1"/>
</dbReference>
<dbReference type="InterPro" id="IPR003439">
    <property type="entry name" value="ABC_transporter-like_ATP-bd"/>
</dbReference>
<evidence type="ECO:0000256" key="4">
    <source>
        <dbReference type="ARBA" id="ARBA00022741"/>
    </source>
</evidence>
<dbReference type="PANTHER" id="PTHR43820">
    <property type="entry name" value="HIGH-AFFINITY BRANCHED-CHAIN AMINO ACID TRANSPORT ATP-BINDING PROTEIN LIVF"/>
    <property type="match status" value="1"/>
</dbReference>
<dbReference type="SUPFAM" id="SSF52540">
    <property type="entry name" value="P-loop containing nucleoside triphosphate hydrolases"/>
    <property type="match status" value="1"/>
</dbReference>
<dbReference type="GO" id="GO:0005524">
    <property type="term" value="F:ATP binding"/>
    <property type="evidence" value="ECO:0007669"/>
    <property type="project" value="UniProtKB-KW"/>
</dbReference>
<evidence type="ECO:0000313" key="8">
    <source>
        <dbReference type="EMBL" id="MET4575018.1"/>
    </source>
</evidence>
<dbReference type="SMART" id="SM00382">
    <property type="entry name" value="AAA"/>
    <property type="match status" value="1"/>
</dbReference>
<dbReference type="InterPro" id="IPR017871">
    <property type="entry name" value="ABC_transporter-like_CS"/>
</dbReference>